<accession>A0ABU0L8S9</accession>
<keyword evidence="2" id="KW-1185">Reference proteome</keyword>
<gene>
    <name evidence="1" type="ORF">QOZ94_000310</name>
</gene>
<dbReference type="Gene3D" id="3.30.450.150">
    <property type="entry name" value="Haem-degrading domain"/>
    <property type="match status" value="1"/>
</dbReference>
<dbReference type="InterPro" id="IPR052517">
    <property type="entry name" value="GlcG_carb_metab_protein"/>
</dbReference>
<dbReference type="PANTHER" id="PTHR34309">
    <property type="entry name" value="SLR1406 PROTEIN"/>
    <property type="match status" value="1"/>
</dbReference>
<sequence>MTATAVSAADLTLDAAQTMVTAALAHARAQQMNPLAVCVLDARGALKAFAAEDGSSLRRADIARGKANGALSLGMGSRALYRRAQDQPFFINAATAAIGGSLIPVPGGVLVRTAEGRVIGVVGISGDTSDNDEAAAMAGIAAAGFTADPGVD</sequence>
<dbReference type="InterPro" id="IPR038084">
    <property type="entry name" value="PduO/GlcC-like_sf"/>
</dbReference>
<dbReference type="InterPro" id="IPR005624">
    <property type="entry name" value="PduO/GlcC-like"/>
</dbReference>
<name>A0ABU0L8S9_XANAG</name>
<organism evidence="1 2">
    <name type="scientific">Xanthobacter agilis</name>
    <dbReference type="NCBI Taxonomy" id="47492"/>
    <lineage>
        <taxon>Bacteria</taxon>
        <taxon>Pseudomonadati</taxon>
        <taxon>Pseudomonadota</taxon>
        <taxon>Alphaproteobacteria</taxon>
        <taxon>Hyphomicrobiales</taxon>
        <taxon>Xanthobacteraceae</taxon>
        <taxon>Xanthobacter</taxon>
    </lineage>
</organism>
<evidence type="ECO:0000313" key="1">
    <source>
        <dbReference type="EMBL" id="MDQ0503540.1"/>
    </source>
</evidence>
<evidence type="ECO:0000313" key="2">
    <source>
        <dbReference type="Proteomes" id="UP001241747"/>
    </source>
</evidence>
<proteinExistence type="predicted"/>
<dbReference type="RefSeq" id="WP_307499592.1">
    <property type="nucleotide sequence ID" value="NZ_JABWGX010000003.1"/>
</dbReference>
<dbReference type="Pfam" id="PF03928">
    <property type="entry name" value="HbpS-like"/>
    <property type="match status" value="1"/>
</dbReference>
<dbReference type="SUPFAM" id="SSF143744">
    <property type="entry name" value="GlcG-like"/>
    <property type="match status" value="1"/>
</dbReference>
<dbReference type="EMBL" id="JAUSVY010000001">
    <property type="protein sequence ID" value="MDQ0503540.1"/>
    <property type="molecule type" value="Genomic_DNA"/>
</dbReference>
<comment type="caution">
    <text evidence="1">The sequence shown here is derived from an EMBL/GenBank/DDBJ whole genome shotgun (WGS) entry which is preliminary data.</text>
</comment>
<reference evidence="1 2" key="1">
    <citation type="submission" date="2023-07" db="EMBL/GenBank/DDBJ databases">
        <title>Genomic Encyclopedia of Type Strains, Phase IV (KMG-IV): sequencing the most valuable type-strain genomes for metagenomic binning, comparative biology and taxonomic classification.</title>
        <authorList>
            <person name="Goeker M."/>
        </authorList>
    </citation>
    <scope>NUCLEOTIDE SEQUENCE [LARGE SCALE GENOMIC DNA]</scope>
    <source>
        <strain evidence="1 2">DSM 3770</strain>
    </source>
</reference>
<dbReference type="PANTHER" id="PTHR34309:SF10">
    <property type="entry name" value="SLR1406 PROTEIN"/>
    <property type="match status" value="1"/>
</dbReference>
<dbReference type="Proteomes" id="UP001241747">
    <property type="component" value="Unassembled WGS sequence"/>
</dbReference>
<protein>
    <submittedName>
        <fullName evidence="1">Uncharacterized protein GlcG (DUF336 family)</fullName>
    </submittedName>
</protein>